<name>A0QYF4_MYCS2</name>
<sequence>MSDAVGTSVTRGHPRRLLDEREWTAAEQRHRERVEEFLAPHVRRMQRREPHPVWDFLFTYYSLRPRQLRRWHPGYGIVLTGPSADRFLTYPGYGRHDEGAGVTVTCEHLASRTDTVRFVAALMRATAARTPRLNCFGLHEWAMVYRTDHVRHSAVPLRLSAAGTDAVVDSMPLRCTHFDAFRFFTDAAAPRNERQLTRDQQIASEQPGCVHASMDLYKWAYKLGPLVASDLVADALELAVDARALDMRASPYDLTSYGFEPIAIETPAGRAEYVRAQGQIAERAASIRAALANRCELLLIDMTVETPTLPMGKLDKRQAPPGAEEPREESMTTHRAAKAVRA</sequence>
<gene>
    <name evidence="2" type="ordered locus">MSMEG_3639</name>
</gene>
<dbReference type="OrthoDB" id="9790578at2"/>
<dbReference type="AlphaFoldDB" id="A0QYF4"/>
<dbReference type="GeneID" id="93458394"/>
<dbReference type="KEGG" id="msb:LJ00_18095"/>
<dbReference type="eggNOG" id="ENOG502Z7SZ">
    <property type="taxonomic scope" value="Bacteria"/>
</dbReference>
<reference evidence="2 3" key="1">
    <citation type="submission" date="2006-10" db="EMBL/GenBank/DDBJ databases">
        <authorList>
            <person name="Fleischmann R.D."/>
            <person name="Dodson R.J."/>
            <person name="Haft D.H."/>
            <person name="Merkel J.S."/>
            <person name="Nelson W.C."/>
            <person name="Fraser C.M."/>
        </authorList>
    </citation>
    <scope>NUCLEOTIDE SEQUENCE [LARGE SCALE GENOMIC DNA]</scope>
    <source>
        <strain evidence="3">ATCC 700084 / mc(2)155</strain>
    </source>
</reference>
<evidence type="ECO:0008006" key="4">
    <source>
        <dbReference type="Google" id="ProtNLM"/>
    </source>
</evidence>
<organism evidence="2 3">
    <name type="scientific">Mycolicibacterium smegmatis (strain ATCC 700084 / mc(2)155)</name>
    <name type="common">Mycobacterium smegmatis</name>
    <dbReference type="NCBI Taxonomy" id="246196"/>
    <lineage>
        <taxon>Bacteria</taxon>
        <taxon>Bacillati</taxon>
        <taxon>Actinomycetota</taxon>
        <taxon>Actinomycetes</taxon>
        <taxon>Mycobacteriales</taxon>
        <taxon>Mycobacteriaceae</taxon>
        <taxon>Mycolicibacterium</taxon>
    </lineage>
</organism>
<protein>
    <recommendedName>
        <fullName evidence="4">3-methyladenine DNA glycosylase</fullName>
    </recommendedName>
</protein>
<dbReference type="PATRIC" id="fig|246196.19.peg.3587"/>
<feature type="region of interest" description="Disordered" evidence="1">
    <location>
        <begin position="310"/>
        <end position="342"/>
    </location>
</feature>
<dbReference type="STRING" id="246196.MSMEG_3639"/>
<evidence type="ECO:0000313" key="3">
    <source>
        <dbReference type="Proteomes" id="UP000000757"/>
    </source>
</evidence>
<feature type="compositionally biased region" description="Basic and acidic residues" evidence="1">
    <location>
        <begin position="313"/>
        <end position="332"/>
    </location>
</feature>
<proteinExistence type="predicted"/>
<dbReference type="KEGG" id="msm:MSMEG_3639"/>
<dbReference type="RefSeq" id="WP_011729223.1">
    <property type="nucleotide sequence ID" value="NC_008596.1"/>
</dbReference>
<evidence type="ECO:0000256" key="1">
    <source>
        <dbReference type="SAM" id="MobiDB-lite"/>
    </source>
</evidence>
<dbReference type="PaxDb" id="246196-MSMEI_3554"/>
<accession>A0QYF4</accession>
<dbReference type="Proteomes" id="UP000000757">
    <property type="component" value="Chromosome"/>
</dbReference>
<evidence type="ECO:0000313" key="2">
    <source>
        <dbReference type="EMBL" id="ABK72879.1"/>
    </source>
</evidence>
<keyword evidence="3" id="KW-1185">Reference proteome</keyword>
<dbReference type="EMBL" id="CP000480">
    <property type="protein sequence ID" value="ABK72879.1"/>
    <property type="molecule type" value="Genomic_DNA"/>
</dbReference>